<keyword evidence="1" id="KW-1133">Transmembrane helix</keyword>
<evidence type="ECO:0000259" key="3">
    <source>
        <dbReference type="Pfam" id="PF09374"/>
    </source>
</evidence>
<dbReference type="CDD" id="cd13926">
    <property type="entry name" value="N-acetylmuramidase_GH108"/>
    <property type="match status" value="1"/>
</dbReference>
<organism evidence="4 5">
    <name type="scientific">Dichelobacter nodosus (strain VCS1703A)</name>
    <dbReference type="NCBI Taxonomy" id="246195"/>
    <lineage>
        <taxon>Bacteria</taxon>
        <taxon>Pseudomonadati</taxon>
        <taxon>Pseudomonadota</taxon>
        <taxon>Gammaproteobacteria</taxon>
        <taxon>Cardiobacteriales</taxon>
        <taxon>Cardiobacteriaceae</taxon>
        <taxon>Dichelobacter</taxon>
    </lineage>
</organism>
<dbReference type="Pfam" id="PF09374">
    <property type="entry name" value="PG_binding_3"/>
    <property type="match status" value="1"/>
</dbReference>
<feature type="domain" description="TtsA-like Glycoside hydrolase family 108" evidence="2">
    <location>
        <begin position="10"/>
        <end position="94"/>
    </location>
</feature>
<evidence type="ECO:0000259" key="2">
    <source>
        <dbReference type="Pfam" id="PF05838"/>
    </source>
</evidence>
<accession>A5EV11</accession>
<dbReference type="InterPro" id="IPR008565">
    <property type="entry name" value="TtsA-like_GH18_dom"/>
</dbReference>
<dbReference type="CAZy" id="GH108">
    <property type="family name" value="Glycoside Hydrolase Family 108"/>
</dbReference>
<dbReference type="STRING" id="246195.DNO_0739"/>
<feature type="transmembrane region" description="Helical" evidence="1">
    <location>
        <begin position="251"/>
        <end position="270"/>
    </location>
</feature>
<dbReference type="RefSeq" id="WP_012031068.1">
    <property type="nucleotide sequence ID" value="NC_009446.1"/>
</dbReference>
<dbReference type="InterPro" id="IPR018537">
    <property type="entry name" value="Peptidoglycan-bd_3"/>
</dbReference>
<feature type="domain" description="Peptidoglycan binding" evidence="3">
    <location>
        <begin position="98"/>
        <end position="158"/>
    </location>
</feature>
<dbReference type="Gene3D" id="1.20.141.10">
    <property type="entry name" value="Chitosanase, subunit A, domain 1"/>
    <property type="match status" value="1"/>
</dbReference>
<dbReference type="Pfam" id="PF05838">
    <property type="entry name" value="Glyco_hydro_108"/>
    <property type="match status" value="1"/>
</dbReference>
<gene>
    <name evidence="4" type="ordered locus">DNO_0739</name>
</gene>
<dbReference type="EMBL" id="CP000513">
    <property type="protein sequence ID" value="ABQ14181.1"/>
    <property type="molecule type" value="Genomic_DNA"/>
</dbReference>
<keyword evidence="1" id="KW-0472">Membrane</keyword>
<keyword evidence="1" id="KW-0812">Transmembrane</keyword>
<keyword evidence="5" id="KW-1185">Reference proteome</keyword>
<dbReference type="KEGG" id="dno:DNO_0739"/>
<dbReference type="InterPro" id="IPR023346">
    <property type="entry name" value="Lysozyme-like_dom_sf"/>
</dbReference>
<proteinExistence type="predicted"/>
<dbReference type="HOGENOM" id="CLU_082693_0_0_6"/>
<reference evidence="4 5" key="1">
    <citation type="journal article" date="2007" name="Nat. Biotechnol.">
        <title>Genome sequence and identification of candidate vaccine antigens from the animal pathogen Dichelobacter nodosus.</title>
        <authorList>
            <person name="Myers G.S."/>
            <person name="Parker D."/>
            <person name="Al-Hasani K."/>
            <person name="Kennan R.M."/>
            <person name="Seemann T."/>
            <person name="Ren Q."/>
            <person name="Badger J.H."/>
            <person name="Selengut J.D."/>
            <person name="Deboy R.T."/>
            <person name="Tettelin H."/>
            <person name="Boyce J.D."/>
            <person name="McCarl V.P."/>
            <person name="Han X."/>
            <person name="Nelson W.C."/>
            <person name="Madupu R."/>
            <person name="Mohamoud Y."/>
            <person name="Holley T."/>
            <person name="Fedorova N."/>
            <person name="Khouri H."/>
            <person name="Bottomley S.P."/>
            <person name="Whittington R.J."/>
            <person name="Adler B."/>
            <person name="Songer J.G."/>
            <person name="Rood J.I."/>
            <person name="Paulsen I.T."/>
        </authorList>
    </citation>
    <scope>NUCLEOTIDE SEQUENCE [LARGE SCALE GENOMIC DNA]</scope>
    <source>
        <strain evidence="4 5">VCS1703A</strain>
    </source>
</reference>
<dbReference type="AlphaFoldDB" id="A5EV11"/>
<dbReference type="SUPFAM" id="SSF53955">
    <property type="entry name" value="Lysozyme-like"/>
    <property type="match status" value="1"/>
</dbReference>
<dbReference type="eggNOG" id="COG3926">
    <property type="taxonomic scope" value="Bacteria"/>
</dbReference>
<evidence type="ECO:0000313" key="5">
    <source>
        <dbReference type="Proteomes" id="UP000000248"/>
    </source>
</evidence>
<evidence type="ECO:0000256" key="1">
    <source>
        <dbReference type="SAM" id="Phobius"/>
    </source>
</evidence>
<sequence>MQSNFERALNWILLSEGGYVNHPADTGGATNFGITQKTYGAFLAARGIAERPVKNISKTEVRAIYEQEYAQKIQFNLLPAGVDYALLDFAVHSGVRRAAKTIQKIAGVPTDGIIGAQTLKALKQQPVEPLIEALCMERMAFLKRLKNWHAFKRGWTTRVIGKRAGYQSDDIGVLDRAIGLAMGAKDIPASVLATEKADGAQKTSATLAHSKRVIISISGVLSTLGALNEQLLEIADFRNSITMALGNVPDAVWFLCIFAAFLAVIYTAFWDKQHD</sequence>
<dbReference type="OrthoDB" id="9815229at2"/>
<name>A5EV11_DICNV</name>
<evidence type="ECO:0000313" key="4">
    <source>
        <dbReference type="EMBL" id="ABQ14181.1"/>
    </source>
</evidence>
<protein>
    <submittedName>
        <fullName evidence="4">Conserved hypothetical membrane protein</fullName>
    </submittedName>
</protein>
<dbReference type="Proteomes" id="UP000000248">
    <property type="component" value="Chromosome"/>
</dbReference>